<evidence type="ECO:0000313" key="2">
    <source>
        <dbReference type="EMBL" id="RNL88241.1"/>
    </source>
</evidence>
<keyword evidence="1" id="KW-0472">Membrane</keyword>
<accession>A0A3N0EK94</accession>
<comment type="caution">
    <text evidence="2">The sequence shown here is derived from an EMBL/GenBank/DDBJ whole genome shotgun (WGS) entry which is preliminary data.</text>
</comment>
<reference evidence="2 3" key="1">
    <citation type="submission" date="2018-10" db="EMBL/GenBank/DDBJ databases">
        <title>Sinomicrobium pectinilyticum sp. nov., a pectinase-producing bacterium isolated from alkaline and saline soil, and emended description of the genus Sinomicrobium.</title>
        <authorList>
            <person name="Cheng B."/>
            <person name="Li C."/>
            <person name="Lai Q."/>
            <person name="Du M."/>
            <person name="Shao Z."/>
            <person name="Xu P."/>
            <person name="Yang C."/>
        </authorList>
    </citation>
    <scope>NUCLEOTIDE SEQUENCE [LARGE SCALE GENOMIC DNA]</scope>
    <source>
        <strain evidence="2 3">5DNS001</strain>
    </source>
</reference>
<keyword evidence="1" id="KW-1133">Transmembrane helix</keyword>
<organism evidence="2 3">
    <name type="scientific">Sinomicrobium pectinilyticum</name>
    <dbReference type="NCBI Taxonomy" id="1084421"/>
    <lineage>
        <taxon>Bacteria</taxon>
        <taxon>Pseudomonadati</taxon>
        <taxon>Bacteroidota</taxon>
        <taxon>Flavobacteriia</taxon>
        <taxon>Flavobacteriales</taxon>
        <taxon>Flavobacteriaceae</taxon>
        <taxon>Sinomicrobium</taxon>
    </lineage>
</organism>
<evidence type="ECO:0000313" key="3">
    <source>
        <dbReference type="Proteomes" id="UP000267469"/>
    </source>
</evidence>
<keyword evidence="1" id="KW-0812">Transmembrane</keyword>
<gene>
    <name evidence="2" type="ORF">ED312_08920</name>
</gene>
<name>A0A3N0EK94_SINP1</name>
<dbReference type="AlphaFoldDB" id="A0A3N0EK94"/>
<dbReference type="Proteomes" id="UP000267469">
    <property type="component" value="Unassembled WGS sequence"/>
</dbReference>
<protein>
    <submittedName>
        <fullName evidence="2">Uncharacterized protein</fullName>
    </submittedName>
</protein>
<keyword evidence="3" id="KW-1185">Reference proteome</keyword>
<sequence length="240" mass="28972">MHRKLIELAFEKAEEDLKKKGTSDHSKKKKAKRLSEVILEYENYLYSDRSLVNLYRNLVELEKEDEFIKQSEVILALCKYLGYPDYESFQKDRQNEIFKPKEQSKNPLFRIFRHRKLVLVIGVSIAFILIWVLSFQVFMPKQQWMEWQENHYTEVNYNAQKLRNGTLKLYKEERILYFKKIEPDCNTDFFTDKGIENLWYGKNEKGELEFFTDQGLHPETGKTLKAITPYMIRKYICEDY</sequence>
<proteinExistence type="predicted"/>
<feature type="transmembrane region" description="Helical" evidence="1">
    <location>
        <begin position="117"/>
        <end position="139"/>
    </location>
</feature>
<dbReference type="EMBL" id="RJTM01000062">
    <property type="protein sequence ID" value="RNL88241.1"/>
    <property type="molecule type" value="Genomic_DNA"/>
</dbReference>
<evidence type="ECO:0000256" key="1">
    <source>
        <dbReference type="SAM" id="Phobius"/>
    </source>
</evidence>